<gene>
    <name evidence="2" type="ORF">EKO27_g2707</name>
</gene>
<dbReference type="PANTHER" id="PTHR34693">
    <property type="entry name" value="PROTEIN PAR32"/>
    <property type="match status" value="1"/>
</dbReference>
<protein>
    <submittedName>
        <fullName evidence="2">Uncharacterized protein</fullName>
    </submittedName>
</protein>
<feature type="compositionally biased region" description="Basic and acidic residues" evidence="1">
    <location>
        <begin position="20"/>
        <end position="36"/>
    </location>
</feature>
<dbReference type="InterPro" id="IPR053203">
    <property type="entry name" value="Cisplatin_resist-associated"/>
</dbReference>
<proteinExistence type="predicted"/>
<feature type="compositionally biased region" description="Basic and acidic residues" evidence="1">
    <location>
        <begin position="120"/>
        <end position="137"/>
    </location>
</feature>
<comment type="caution">
    <text evidence="2">The sequence shown here is derived from an EMBL/GenBank/DDBJ whole genome shotgun (WGS) entry which is preliminary data.</text>
</comment>
<reference evidence="2 3" key="1">
    <citation type="submission" date="2018-12" db="EMBL/GenBank/DDBJ databases">
        <title>Draft genome sequence of Xylaria grammica IHI A82.</title>
        <authorList>
            <person name="Buettner E."/>
            <person name="Kellner H."/>
        </authorList>
    </citation>
    <scope>NUCLEOTIDE SEQUENCE [LARGE SCALE GENOMIC DNA]</scope>
    <source>
        <strain evidence="2 3">IHI A82</strain>
    </source>
</reference>
<name>A0A439DDA5_9PEZI</name>
<evidence type="ECO:0000313" key="3">
    <source>
        <dbReference type="Proteomes" id="UP000286045"/>
    </source>
</evidence>
<feature type="region of interest" description="Disordered" evidence="1">
    <location>
        <begin position="1"/>
        <end position="175"/>
    </location>
</feature>
<feature type="compositionally biased region" description="Basic and acidic residues" evidence="1">
    <location>
        <begin position="157"/>
        <end position="168"/>
    </location>
</feature>
<feature type="compositionally biased region" description="Polar residues" evidence="1">
    <location>
        <begin position="39"/>
        <end position="51"/>
    </location>
</feature>
<evidence type="ECO:0000256" key="1">
    <source>
        <dbReference type="SAM" id="MobiDB-lite"/>
    </source>
</evidence>
<dbReference type="AlphaFoldDB" id="A0A439DDA5"/>
<sequence>MSDAYLRTGRGGAGNFYSQKDVEEAATKDKAEDVEAQKPTASLDANSTAPSALSPASVGIYARSGRGGAGNFVPSSNLPTTTNTSLSSSPYTSASSAQPLGSSKYSGRGGAGNWTDGESEGAKRAKDEQDRRRKEALDAGIAQEIRASIPQPPRTYHLHEPGRGRRPEDDDLVDA</sequence>
<dbReference type="EMBL" id="RYZI01000052">
    <property type="protein sequence ID" value="RWA12409.1"/>
    <property type="molecule type" value="Genomic_DNA"/>
</dbReference>
<keyword evidence="3" id="KW-1185">Reference proteome</keyword>
<feature type="compositionally biased region" description="Low complexity" evidence="1">
    <location>
        <begin position="75"/>
        <end position="97"/>
    </location>
</feature>
<evidence type="ECO:0000313" key="2">
    <source>
        <dbReference type="EMBL" id="RWA12409.1"/>
    </source>
</evidence>
<accession>A0A439DDA5</accession>
<dbReference type="PANTHER" id="PTHR34693:SF5">
    <property type="match status" value="1"/>
</dbReference>
<dbReference type="InterPro" id="IPR022024">
    <property type="entry name" value="DUF3602"/>
</dbReference>
<dbReference type="Proteomes" id="UP000286045">
    <property type="component" value="Unassembled WGS sequence"/>
</dbReference>
<organism evidence="2 3">
    <name type="scientific">Xylaria grammica</name>
    <dbReference type="NCBI Taxonomy" id="363999"/>
    <lineage>
        <taxon>Eukaryota</taxon>
        <taxon>Fungi</taxon>
        <taxon>Dikarya</taxon>
        <taxon>Ascomycota</taxon>
        <taxon>Pezizomycotina</taxon>
        <taxon>Sordariomycetes</taxon>
        <taxon>Xylariomycetidae</taxon>
        <taxon>Xylariales</taxon>
        <taxon>Xylariaceae</taxon>
        <taxon>Xylaria</taxon>
    </lineage>
</organism>
<dbReference type="Pfam" id="PF12223">
    <property type="entry name" value="DUF3602"/>
    <property type="match status" value="1"/>
</dbReference>